<keyword evidence="1" id="KW-1133">Transmembrane helix</keyword>
<keyword evidence="1" id="KW-0472">Membrane</keyword>
<dbReference type="OrthoDB" id="370514at2"/>
<dbReference type="KEGG" id="ock:EXM22_10490"/>
<evidence type="ECO:0000313" key="5">
    <source>
        <dbReference type="Proteomes" id="UP000324209"/>
    </source>
</evidence>
<proteinExistence type="predicted"/>
<dbReference type="EMBL" id="CP036150">
    <property type="protein sequence ID" value="QEN08389.1"/>
    <property type="molecule type" value="Genomic_DNA"/>
</dbReference>
<feature type="domain" description="FecR protein" evidence="3">
    <location>
        <begin position="65"/>
        <end position="166"/>
    </location>
</feature>
<keyword evidence="1" id="KW-0812">Transmembrane</keyword>
<name>A0A5C1QMF0_9SPIO</name>
<reference evidence="4 5" key="1">
    <citation type="submission" date="2019-02" db="EMBL/GenBank/DDBJ databases">
        <title>Complete Genome Sequence and Methylome Analysis of free living Spirochaetas.</title>
        <authorList>
            <person name="Fomenkov A."/>
            <person name="Dubinina G."/>
            <person name="Leshcheva N."/>
            <person name="Mikheeva N."/>
            <person name="Grabovich M."/>
            <person name="Vincze T."/>
            <person name="Roberts R.J."/>
        </authorList>
    </citation>
    <scope>NUCLEOTIDE SEQUENCE [LARGE SCALE GENOMIC DNA]</scope>
    <source>
        <strain evidence="4 5">K2</strain>
    </source>
</reference>
<gene>
    <name evidence="4" type="ORF">EXM22_10490</name>
</gene>
<dbReference type="Proteomes" id="UP000324209">
    <property type="component" value="Chromosome"/>
</dbReference>
<evidence type="ECO:0000259" key="3">
    <source>
        <dbReference type="Pfam" id="PF04773"/>
    </source>
</evidence>
<keyword evidence="5" id="KW-1185">Reference proteome</keyword>
<dbReference type="Pfam" id="PF04773">
    <property type="entry name" value="FecR"/>
    <property type="match status" value="1"/>
</dbReference>
<evidence type="ECO:0000313" key="4">
    <source>
        <dbReference type="EMBL" id="QEN08389.1"/>
    </source>
</evidence>
<dbReference type="InterPro" id="IPR006860">
    <property type="entry name" value="FecR"/>
</dbReference>
<dbReference type="PANTHER" id="PTHR38731">
    <property type="entry name" value="LIPL45-RELATED LIPOPROTEIN-RELATED"/>
    <property type="match status" value="1"/>
</dbReference>
<sequence>MSFKFRSLFILLLFSGISSLLADDSAMLVYAEGEGFTLVRGGKSLYYDLYSQGAEGLLLEGGDLLLTEEDTWLEIQLGGSSTIIKISENTTFTLKSLQNEGGIFKVSYGRVRARVEKLTTDTPFWIEGGDTVAGVRGTDFGYDLFYDGSSPEKKNVSIYCFEGKVEVVRRLDTEEGDAYQADSDFAKGKDYTSTVLLGRNEMVSVSSEDKTAPLNKKKIELEVKEYWEINDFLYEGEEEDMEKMNFQDFHNDAELLRQGALYSTLTGAFIVGAGLTAYLAADDSSMGFGLTTVGSSLIAAGGYFYIRSLILP</sequence>
<feature type="transmembrane region" description="Helical" evidence="1">
    <location>
        <begin position="288"/>
        <end position="306"/>
    </location>
</feature>
<dbReference type="Gene3D" id="2.60.120.1440">
    <property type="match status" value="1"/>
</dbReference>
<organism evidence="4 5">
    <name type="scientific">Oceanispirochaeta crateris</name>
    <dbReference type="NCBI Taxonomy" id="2518645"/>
    <lineage>
        <taxon>Bacteria</taxon>
        <taxon>Pseudomonadati</taxon>
        <taxon>Spirochaetota</taxon>
        <taxon>Spirochaetia</taxon>
        <taxon>Spirochaetales</taxon>
        <taxon>Spirochaetaceae</taxon>
        <taxon>Oceanispirochaeta</taxon>
    </lineage>
</organism>
<dbReference type="AlphaFoldDB" id="A0A5C1QMF0"/>
<keyword evidence="2" id="KW-0732">Signal</keyword>
<feature type="chain" id="PRO_5022664028" description="FecR protein domain-containing protein" evidence="2">
    <location>
        <begin position="23"/>
        <end position="312"/>
    </location>
</feature>
<feature type="transmembrane region" description="Helical" evidence="1">
    <location>
        <begin position="260"/>
        <end position="281"/>
    </location>
</feature>
<evidence type="ECO:0000256" key="2">
    <source>
        <dbReference type="SAM" id="SignalP"/>
    </source>
</evidence>
<evidence type="ECO:0000256" key="1">
    <source>
        <dbReference type="SAM" id="Phobius"/>
    </source>
</evidence>
<protein>
    <recommendedName>
        <fullName evidence="3">FecR protein domain-containing protein</fullName>
    </recommendedName>
</protein>
<dbReference type="PANTHER" id="PTHR38731:SF1">
    <property type="entry name" value="FECR PROTEIN DOMAIN-CONTAINING PROTEIN"/>
    <property type="match status" value="1"/>
</dbReference>
<feature type="signal peptide" evidence="2">
    <location>
        <begin position="1"/>
        <end position="22"/>
    </location>
</feature>
<accession>A0A5C1QMF0</accession>